<organism evidence="2 3">
    <name type="scientific">Candidatus Aquitaenariimonas noxiae</name>
    <dbReference type="NCBI Taxonomy" id="1974741"/>
    <lineage>
        <taxon>Bacteria</taxon>
        <taxon>Pseudomonadati</taxon>
        <taxon>Candidatus Omnitrophota</taxon>
        <taxon>Candidatus Aquitaenariimonas</taxon>
    </lineage>
</organism>
<dbReference type="Pfam" id="PF00881">
    <property type="entry name" value="Nitroreductase"/>
    <property type="match status" value="1"/>
</dbReference>
<evidence type="ECO:0000313" key="2">
    <source>
        <dbReference type="EMBL" id="PIU41320.1"/>
    </source>
</evidence>
<feature type="domain" description="Nitroreductase" evidence="1">
    <location>
        <begin position="22"/>
        <end position="193"/>
    </location>
</feature>
<name>A0A2J0KY19_9BACT</name>
<dbReference type="AlphaFoldDB" id="A0A2J0KY19"/>
<evidence type="ECO:0000313" key="3">
    <source>
        <dbReference type="Proteomes" id="UP000230052"/>
    </source>
</evidence>
<dbReference type="InterPro" id="IPR052544">
    <property type="entry name" value="Bacteriocin_Proc_Enz"/>
</dbReference>
<dbReference type="GO" id="GO:0016491">
    <property type="term" value="F:oxidoreductase activity"/>
    <property type="evidence" value="ECO:0007669"/>
    <property type="project" value="InterPro"/>
</dbReference>
<dbReference type="NCBIfam" id="TIGR03605">
    <property type="entry name" value="antibiot_sagB"/>
    <property type="match status" value="1"/>
</dbReference>
<proteinExistence type="predicted"/>
<dbReference type="CDD" id="cd02142">
    <property type="entry name" value="McbC_SagB-like_oxidoreductase"/>
    <property type="match status" value="1"/>
</dbReference>
<dbReference type="InterPro" id="IPR029479">
    <property type="entry name" value="Nitroreductase"/>
</dbReference>
<reference evidence="2 3" key="1">
    <citation type="submission" date="2017-09" db="EMBL/GenBank/DDBJ databases">
        <title>Depth-based differentiation of microbial function through sediment-hosted aquifers and enrichment of novel symbionts in the deep terrestrial subsurface.</title>
        <authorList>
            <person name="Probst A.J."/>
            <person name="Ladd B."/>
            <person name="Jarett J.K."/>
            <person name="Geller-Mcgrath D.E."/>
            <person name="Sieber C.M."/>
            <person name="Emerson J.B."/>
            <person name="Anantharaman K."/>
            <person name="Thomas B.C."/>
            <person name="Malmstrom R."/>
            <person name="Stieglmeier M."/>
            <person name="Klingl A."/>
            <person name="Woyke T."/>
            <person name="Ryan C.M."/>
            <person name="Banfield J.F."/>
        </authorList>
    </citation>
    <scope>NUCLEOTIDE SEQUENCE [LARGE SCALE GENOMIC DNA]</scope>
    <source>
        <strain evidence="2">CG07_land_8_20_14_0_80_42_15</strain>
    </source>
</reference>
<dbReference type="PANTHER" id="PTHR43745">
    <property type="entry name" value="NITROREDUCTASE MJ1384-RELATED"/>
    <property type="match status" value="1"/>
</dbReference>
<dbReference type="InterPro" id="IPR000415">
    <property type="entry name" value="Nitroreductase-like"/>
</dbReference>
<dbReference type="Proteomes" id="UP000230052">
    <property type="component" value="Unassembled WGS sequence"/>
</dbReference>
<dbReference type="EMBL" id="PEWV01000061">
    <property type="protein sequence ID" value="PIU41320.1"/>
    <property type="molecule type" value="Genomic_DNA"/>
</dbReference>
<dbReference type="SUPFAM" id="SSF55469">
    <property type="entry name" value="FMN-dependent nitroreductase-like"/>
    <property type="match status" value="1"/>
</dbReference>
<sequence>MGNFIELPKPKLKGEMSVEEAIAKRRSKRKFTSYELSMEEISQLLWAGQGITDSAKKLRAIPSAGALYPLEIYIVKKDGFYHYIPQGHKLELLKSEDLRGGLTGATWGQNFISEAPISIVICAVRSRVTSKYGLRGGRYVDVEVGHAAENIHLEAVSLGLSSVPVGAYSDESVSRLLELPPDHEPIYIIPVGREKK</sequence>
<evidence type="ECO:0000259" key="1">
    <source>
        <dbReference type="Pfam" id="PF00881"/>
    </source>
</evidence>
<comment type="caution">
    <text evidence="2">The sequence shown here is derived from an EMBL/GenBank/DDBJ whole genome shotgun (WGS) entry which is preliminary data.</text>
</comment>
<dbReference type="Gene3D" id="3.40.109.10">
    <property type="entry name" value="NADH Oxidase"/>
    <property type="match status" value="1"/>
</dbReference>
<gene>
    <name evidence="2" type="ORF">COS99_06025</name>
</gene>
<dbReference type="PANTHER" id="PTHR43745:SF2">
    <property type="entry name" value="NITROREDUCTASE MJ1384-RELATED"/>
    <property type="match status" value="1"/>
</dbReference>
<protein>
    <submittedName>
        <fullName evidence="2">Nitroreductase</fullName>
    </submittedName>
</protein>
<accession>A0A2J0KY19</accession>
<dbReference type="InterPro" id="IPR020051">
    <property type="entry name" value="SagB-type_dehydrogenase"/>
</dbReference>